<dbReference type="InterPro" id="IPR036249">
    <property type="entry name" value="Thioredoxin-like_sf"/>
</dbReference>
<dbReference type="NCBIfam" id="TIGR02174">
    <property type="entry name" value="CXXU_selWTH"/>
    <property type="match status" value="1"/>
</dbReference>
<dbReference type="EMBL" id="CAXLJL010000822">
    <property type="protein sequence ID" value="CAL5141104.1"/>
    <property type="molecule type" value="Genomic_DNA"/>
</dbReference>
<keyword evidence="1" id="KW-0676">Redox-active center</keyword>
<dbReference type="EMBL" id="CAXLJL010000822">
    <property type="protein sequence ID" value="CAL5141105.1"/>
    <property type="molecule type" value="Genomic_DNA"/>
</dbReference>
<gene>
    <name evidence="2" type="ORF">CDAUBV1_LOCUS16378</name>
</gene>
<dbReference type="InterPro" id="IPR011893">
    <property type="entry name" value="Selenoprotein_Rdx-typ"/>
</dbReference>
<name>A0AAV2TUH8_CALDB</name>
<dbReference type="Gene3D" id="3.40.30.10">
    <property type="entry name" value="Glutaredoxin"/>
    <property type="match status" value="1"/>
</dbReference>
<evidence type="ECO:0000256" key="1">
    <source>
        <dbReference type="ARBA" id="ARBA00023284"/>
    </source>
</evidence>
<accession>A0AAV2TUH8</accession>
<dbReference type="EMBL" id="CAXLJL010000822">
    <property type="protein sequence ID" value="CAL5141103.1"/>
    <property type="molecule type" value="Genomic_DNA"/>
</dbReference>
<proteinExistence type="predicted"/>
<dbReference type="Proteomes" id="UP001497525">
    <property type="component" value="Unassembled WGS sequence"/>
</dbReference>
<evidence type="ECO:0000313" key="2">
    <source>
        <dbReference type="EMBL" id="CAL5141104.1"/>
    </source>
</evidence>
<sequence>MSAPTECKIHIEHCDDEGFHIFADYICDEVKKQVPEASAEIVNTGPPASFEVTVNGTLVSSRTKSKSLPIPDNLVEEIVAIARGKKPEFFTKVLDESKDCKLQ</sequence>
<evidence type="ECO:0008006" key="4">
    <source>
        <dbReference type="Google" id="ProtNLM"/>
    </source>
</evidence>
<dbReference type="Pfam" id="PF10262">
    <property type="entry name" value="Rdx"/>
    <property type="match status" value="1"/>
</dbReference>
<comment type="caution">
    <text evidence="2">The sequence shown here is derived from an EMBL/GenBank/DDBJ whole genome shotgun (WGS) entry which is preliminary data.</text>
</comment>
<reference evidence="2" key="1">
    <citation type="submission" date="2024-06" db="EMBL/GenBank/DDBJ databases">
        <authorList>
            <person name="Liu X."/>
            <person name="Lenzi L."/>
            <person name="Haldenby T S."/>
            <person name="Uol C."/>
        </authorList>
    </citation>
    <scope>NUCLEOTIDE SEQUENCE</scope>
</reference>
<protein>
    <recommendedName>
        <fullName evidence="4">Migration and invasion enhancer 1</fullName>
    </recommendedName>
</protein>
<evidence type="ECO:0000313" key="3">
    <source>
        <dbReference type="Proteomes" id="UP001497525"/>
    </source>
</evidence>
<organism evidence="2 3">
    <name type="scientific">Calicophoron daubneyi</name>
    <name type="common">Rumen fluke</name>
    <name type="synonym">Paramphistomum daubneyi</name>
    <dbReference type="NCBI Taxonomy" id="300641"/>
    <lineage>
        <taxon>Eukaryota</taxon>
        <taxon>Metazoa</taxon>
        <taxon>Spiralia</taxon>
        <taxon>Lophotrochozoa</taxon>
        <taxon>Platyhelminthes</taxon>
        <taxon>Trematoda</taxon>
        <taxon>Digenea</taxon>
        <taxon>Plagiorchiida</taxon>
        <taxon>Pronocephalata</taxon>
        <taxon>Paramphistomoidea</taxon>
        <taxon>Paramphistomidae</taxon>
        <taxon>Calicophoron</taxon>
    </lineage>
</organism>
<dbReference type="SUPFAM" id="SSF52833">
    <property type="entry name" value="Thioredoxin-like"/>
    <property type="match status" value="1"/>
</dbReference>
<dbReference type="AlphaFoldDB" id="A0AAV2TUH8"/>